<name>A0A5S6R2Y5_TRIMR</name>
<keyword evidence="2" id="KW-1185">Reference proteome</keyword>
<dbReference type="InterPro" id="IPR000477">
    <property type="entry name" value="RT_dom"/>
</dbReference>
<feature type="domain" description="Reverse transcriptase" evidence="1">
    <location>
        <begin position="1"/>
        <end position="95"/>
    </location>
</feature>
<protein>
    <submittedName>
        <fullName evidence="3">Reverse transcriptase domain-containing protein</fullName>
    </submittedName>
</protein>
<dbReference type="PANTHER" id="PTHR21301:SF11">
    <property type="entry name" value="GIY-YIG DOMAIN-CONTAINING PROTEIN"/>
    <property type="match status" value="1"/>
</dbReference>
<reference evidence="3" key="1">
    <citation type="submission" date="2019-12" db="UniProtKB">
        <authorList>
            <consortium name="WormBaseParasite"/>
        </authorList>
    </citation>
    <scope>IDENTIFICATION</scope>
</reference>
<dbReference type="PANTHER" id="PTHR21301">
    <property type="entry name" value="REVERSE TRANSCRIPTASE"/>
    <property type="match status" value="1"/>
</dbReference>
<dbReference type="AlphaFoldDB" id="A0A5S6R2Y5"/>
<evidence type="ECO:0000313" key="2">
    <source>
        <dbReference type="Proteomes" id="UP000046395"/>
    </source>
</evidence>
<evidence type="ECO:0000313" key="3">
    <source>
        <dbReference type="WBParaSite" id="TMUE_3000014001.1"/>
    </source>
</evidence>
<dbReference type="Proteomes" id="UP000046395">
    <property type="component" value="Unassembled WGS sequence"/>
</dbReference>
<evidence type="ECO:0000259" key="1">
    <source>
        <dbReference type="PROSITE" id="PS50878"/>
    </source>
</evidence>
<proteinExistence type="predicted"/>
<dbReference type="PROSITE" id="PS50878">
    <property type="entry name" value="RT_POL"/>
    <property type="match status" value="1"/>
</dbReference>
<accession>A0A5S6R2Y5</accession>
<dbReference type="STRING" id="70415.A0A5S6R2Y5"/>
<organism evidence="2 3">
    <name type="scientific">Trichuris muris</name>
    <name type="common">Mouse whipworm</name>
    <dbReference type="NCBI Taxonomy" id="70415"/>
    <lineage>
        <taxon>Eukaryota</taxon>
        <taxon>Metazoa</taxon>
        <taxon>Ecdysozoa</taxon>
        <taxon>Nematoda</taxon>
        <taxon>Enoplea</taxon>
        <taxon>Dorylaimia</taxon>
        <taxon>Trichinellida</taxon>
        <taxon>Trichuridae</taxon>
        <taxon>Trichuris</taxon>
    </lineage>
</organism>
<dbReference type="WBParaSite" id="TMUE_3000014001.1">
    <property type="protein sequence ID" value="TMUE_3000014001.1"/>
    <property type="gene ID" value="WBGene00302088"/>
</dbReference>
<sequence length="100" mass="11641">MGSSLSPAIAEVFMENLEEIAFAGVDITMKPRFFKRYVDDIFVVITNGKEDQFFEYLNSLFPGQMSFTMEKESNRTLPFLDTLVIRHDEWVKTTAYRKVT</sequence>